<evidence type="ECO:0000259" key="2">
    <source>
        <dbReference type="PROSITE" id="PS50206"/>
    </source>
</evidence>
<dbReference type="EMBL" id="CP007775">
    <property type="protein sequence ID" value="AJD01976.1"/>
    <property type="molecule type" value="Genomic_DNA"/>
</dbReference>
<dbReference type="Pfam" id="PF00581">
    <property type="entry name" value="Rhodanese"/>
    <property type="match status" value="1"/>
</dbReference>
<dbReference type="SMART" id="SM00450">
    <property type="entry name" value="RHOD"/>
    <property type="match status" value="1"/>
</dbReference>
<name>A0A0A8HWW1_CAMLA</name>
<dbReference type="InterPro" id="IPR001763">
    <property type="entry name" value="Rhodanese-like_dom"/>
</dbReference>
<feature type="domain" description="Rhodanese" evidence="2">
    <location>
        <begin position="12"/>
        <end position="133"/>
    </location>
</feature>
<dbReference type="Proteomes" id="UP000031130">
    <property type="component" value="Chromosome"/>
</dbReference>
<dbReference type="Gene3D" id="3.40.250.10">
    <property type="entry name" value="Rhodanese-like domain"/>
    <property type="match status" value="1"/>
</dbReference>
<dbReference type="SUPFAM" id="SSF52821">
    <property type="entry name" value="Rhodanese/Cell cycle control phosphatase"/>
    <property type="match status" value="1"/>
</dbReference>
<dbReference type="Pfam" id="PF26341">
    <property type="entry name" value="AAA_SelU"/>
    <property type="match status" value="1"/>
</dbReference>
<gene>
    <name evidence="3" type="primary">ybbB</name>
    <name evidence="3" type="ORF">UPTC3659_1139</name>
</gene>
<evidence type="ECO:0000313" key="3">
    <source>
        <dbReference type="EMBL" id="AJD01976.1"/>
    </source>
</evidence>
<accession>A0A0A8HWW1</accession>
<sequence length="327" mass="38212">MYKEVDFENFLKFNFDLLIDARSPKEYNYAHIKSAQNYYALNDNEFKEIGTLYKKNKGLAKAKGASYICKNMSEHINKIYQNYKIGSLVGIYCARGGKRSKAIALILAELGYRVVRLEGGYKAYRSYVSEFFRKDLNIEFLCLCGNTASGKSDLIQTLDNALDLEKLANHQGSSFGKIYGEQPSQKAFEDELFYFLKDYTYKTCFIEAESRQIGNLTIPLNLYNSMQKAKKIWCECDMNLRIQRVLKNYTPMDKKVFYQCVEKISPYISKDFKMELCQKYEENNLELCVKMLFEYYDKVYKKPAKIDYFINSSNLNEAKKYLMSLNS</sequence>
<dbReference type="NCBIfam" id="TIGR03167">
    <property type="entry name" value="tRNA_sel_U_synt"/>
    <property type="match status" value="1"/>
</dbReference>
<keyword evidence="1" id="KW-0711">Selenium</keyword>
<organism evidence="3 4">
    <name type="scientific">Campylobacter lari NCTC 11845</name>
    <dbReference type="NCBI Taxonomy" id="1388749"/>
    <lineage>
        <taxon>Bacteria</taxon>
        <taxon>Pseudomonadati</taxon>
        <taxon>Campylobacterota</taxon>
        <taxon>Epsilonproteobacteria</taxon>
        <taxon>Campylobacterales</taxon>
        <taxon>Campylobacteraceae</taxon>
        <taxon>Campylobacter</taxon>
    </lineage>
</organism>
<dbReference type="HOGENOM" id="CLU_043456_0_0_7"/>
<protein>
    <submittedName>
        <fullName evidence="3">tRNA 2-selenouridine synthase</fullName>
    </submittedName>
</protein>
<dbReference type="KEGG" id="cln:UPTC3659_1139"/>
<dbReference type="PANTHER" id="PTHR30401">
    <property type="entry name" value="TRNA 2-SELENOURIDINE SYNTHASE"/>
    <property type="match status" value="1"/>
</dbReference>
<dbReference type="InterPro" id="IPR017582">
    <property type="entry name" value="SelU"/>
</dbReference>
<dbReference type="GO" id="GO:0002098">
    <property type="term" value="P:tRNA wobble uridine modification"/>
    <property type="evidence" value="ECO:0007669"/>
    <property type="project" value="InterPro"/>
</dbReference>
<proteinExistence type="predicted"/>
<dbReference type="OrthoDB" id="285281at2"/>
<evidence type="ECO:0000313" key="4">
    <source>
        <dbReference type="Proteomes" id="UP000031130"/>
    </source>
</evidence>
<dbReference type="GO" id="GO:0043828">
    <property type="term" value="F:tRNA 2-selenouridine synthase activity"/>
    <property type="evidence" value="ECO:0007669"/>
    <property type="project" value="InterPro"/>
</dbReference>
<dbReference type="NCBIfam" id="NF008750">
    <property type="entry name" value="PRK11784.1-2"/>
    <property type="match status" value="1"/>
</dbReference>
<dbReference type="RefSeq" id="WP_039626366.1">
    <property type="nucleotide sequence ID" value="NZ_CP007775.1"/>
</dbReference>
<evidence type="ECO:0000256" key="1">
    <source>
        <dbReference type="ARBA" id="ARBA00023266"/>
    </source>
</evidence>
<dbReference type="PANTHER" id="PTHR30401:SF0">
    <property type="entry name" value="TRNA 2-SELENOURIDINE SYNTHASE"/>
    <property type="match status" value="1"/>
</dbReference>
<dbReference type="PROSITE" id="PS50206">
    <property type="entry name" value="RHODANESE_3"/>
    <property type="match status" value="1"/>
</dbReference>
<dbReference type="AlphaFoldDB" id="A0A0A8HWW1"/>
<dbReference type="InterPro" id="IPR036873">
    <property type="entry name" value="Rhodanese-like_dom_sf"/>
</dbReference>
<dbReference type="InterPro" id="IPR058840">
    <property type="entry name" value="AAA_SelU"/>
</dbReference>
<reference evidence="3 4" key="1">
    <citation type="journal article" date="2014" name="Genome Biol. Evol.">
        <title>Comparative Genomics of the Campylobacter lari Group.</title>
        <authorList>
            <person name="Miller W.G."/>
            <person name="Yee E."/>
            <person name="Chapman M.H."/>
            <person name="Smith T.P."/>
            <person name="Bono J.L."/>
            <person name="Huynh S."/>
            <person name="Parker C.T."/>
            <person name="Vandamme P."/>
            <person name="Luong K."/>
            <person name="Korlach J."/>
        </authorList>
    </citation>
    <scope>NUCLEOTIDE SEQUENCE [LARGE SCALE GENOMIC DNA]</scope>
    <source>
        <strain evidence="4">RM3659</strain>
    </source>
</reference>